<feature type="domain" description="Polyphosphate kinase-2-related" evidence="2">
    <location>
        <begin position="116"/>
        <end position="344"/>
    </location>
</feature>
<dbReference type="PANTHER" id="PTHR34383:SF3">
    <property type="entry name" value="POLYPHOSPHATE:AMP PHOSPHOTRANSFERASE"/>
    <property type="match status" value="1"/>
</dbReference>
<evidence type="ECO:0000259" key="2">
    <source>
        <dbReference type="Pfam" id="PF03976"/>
    </source>
</evidence>
<sequence>MAHAKLSKPGKNKGKAEKADKPAKGKPLKPAEVEKLAKKAAKQARKQAEKSKDRPLRPEQAKALVEKVAARYVEAEVAVLIPEPVAGPIGPLLRLEPGAAVDLDAFDPRATPGVASRAQVEAQLPELSDRLSSLQERLYAAAVGAGSARRVLLVLQGMDTSGKGGTVRHVVGLLDPNGIRIKAFKAPTEQERAHDFLWRVRSETPEAGQIGIFDRSHYEDVLVAKVRKLALPMHIGRRYGAINKFEQSLAAEGCVVVKCFLHISPEEQRERLLARLEDPDKRWKYNPTDVDDRLLWPQFQEAYKVAIERCGTEAAPWHLIPADRKWYRNYAVLRLLIEALEGIDPQYPPGDYDLAAERARVLAS</sequence>
<accession>A0A941IUK3</accession>
<comment type="caution">
    <text evidence="3">The sequence shown here is derived from an EMBL/GenBank/DDBJ whole genome shotgun (WGS) entry which is preliminary data.</text>
</comment>
<evidence type="ECO:0000256" key="1">
    <source>
        <dbReference type="SAM" id="MobiDB-lite"/>
    </source>
</evidence>
<protein>
    <submittedName>
        <fullName evidence="3">Polyphosphate kinase 2 family protein</fullName>
    </submittedName>
</protein>
<keyword evidence="4" id="KW-1185">Reference proteome</keyword>
<proteinExistence type="predicted"/>
<keyword evidence="3" id="KW-0418">Kinase</keyword>
<dbReference type="GO" id="GO:0008976">
    <property type="term" value="F:polyphosphate kinase activity"/>
    <property type="evidence" value="ECO:0007669"/>
    <property type="project" value="InterPro"/>
</dbReference>
<dbReference type="GO" id="GO:0006797">
    <property type="term" value="P:polyphosphate metabolic process"/>
    <property type="evidence" value="ECO:0007669"/>
    <property type="project" value="InterPro"/>
</dbReference>
<name>A0A941IUK3_9ACTN</name>
<dbReference type="InterPro" id="IPR022488">
    <property type="entry name" value="PPK2-related"/>
</dbReference>
<dbReference type="Pfam" id="PF03976">
    <property type="entry name" value="PPK2"/>
    <property type="match status" value="1"/>
</dbReference>
<feature type="compositionally biased region" description="Basic residues" evidence="1">
    <location>
        <begin position="1"/>
        <end position="13"/>
    </location>
</feature>
<evidence type="ECO:0000313" key="3">
    <source>
        <dbReference type="EMBL" id="MBR7837628.1"/>
    </source>
</evidence>
<dbReference type="InterPro" id="IPR027417">
    <property type="entry name" value="P-loop_NTPase"/>
</dbReference>
<keyword evidence="3" id="KW-0808">Transferase</keyword>
<dbReference type="PANTHER" id="PTHR34383">
    <property type="entry name" value="POLYPHOSPHATE:AMP PHOSPHOTRANSFERASE-RELATED"/>
    <property type="match status" value="1"/>
</dbReference>
<feature type="compositionally biased region" description="Basic and acidic residues" evidence="1">
    <location>
        <begin position="46"/>
        <end position="58"/>
    </location>
</feature>
<dbReference type="EMBL" id="JAGSOG010000218">
    <property type="protein sequence ID" value="MBR7837628.1"/>
    <property type="molecule type" value="Genomic_DNA"/>
</dbReference>
<evidence type="ECO:0000313" key="4">
    <source>
        <dbReference type="Proteomes" id="UP000675781"/>
    </source>
</evidence>
<dbReference type="SUPFAM" id="SSF52540">
    <property type="entry name" value="P-loop containing nucleoside triphosphate hydrolases"/>
    <property type="match status" value="1"/>
</dbReference>
<dbReference type="AlphaFoldDB" id="A0A941IUK3"/>
<dbReference type="NCBIfam" id="TIGR03709">
    <property type="entry name" value="PPK2_rel_1"/>
    <property type="match status" value="1"/>
</dbReference>
<dbReference type="Proteomes" id="UP000675781">
    <property type="component" value="Unassembled WGS sequence"/>
</dbReference>
<dbReference type="RefSeq" id="WP_212532094.1">
    <property type="nucleotide sequence ID" value="NZ_JAGSOG010000218.1"/>
</dbReference>
<organism evidence="3 4">
    <name type="scientific">Actinospica durhamensis</name>
    <dbReference type="NCBI Taxonomy" id="1508375"/>
    <lineage>
        <taxon>Bacteria</taxon>
        <taxon>Bacillati</taxon>
        <taxon>Actinomycetota</taxon>
        <taxon>Actinomycetes</taxon>
        <taxon>Catenulisporales</taxon>
        <taxon>Actinospicaceae</taxon>
        <taxon>Actinospica</taxon>
    </lineage>
</organism>
<feature type="region of interest" description="Disordered" evidence="1">
    <location>
        <begin position="1"/>
        <end position="58"/>
    </location>
</feature>
<feature type="compositionally biased region" description="Basic and acidic residues" evidence="1">
    <location>
        <begin position="14"/>
        <end position="37"/>
    </location>
</feature>
<reference evidence="3" key="1">
    <citation type="submission" date="2021-04" db="EMBL/GenBank/DDBJ databases">
        <title>Genome based classification of Actinospica acidithermotolerans sp. nov., an actinobacterium isolated from an Indonesian hot spring.</title>
        <authorList>
            <person name="Kusuma A.B."/>
            <person name="Putra K.E."/>
            <person name="Nafisah S."/>
            <person name="Loh J."/>
            <person name="Nouioui I."/>
            <person name="Goodfellow M."/>
        </authorList>
    </citation>
    <scope>NUCLEOTIDE SEQUENCE</scope>
    <source>
        <strain evidence="3">CSCA 57</strain>
    </source>
</reference>
<gene>
    <name evidence="3" type="ORF">KDL01_30390</name>
</gene>
<dbReference type="InterPro" id="IPR022300">
    <property type="entry name" value="PPK2-rel_1"/>
</dbReference>
<dbReference type="Gene3D" id="3.40.50.300">
    <property type="entry name" value="P-loop containing nucleotide triphosphate hydrolases"/>
    <property type="match status" value="1"/>
</dbReference>